<dbReference type="GO" id="GO:0008270">
    <property type="term" value="F:zinc ion binding"/>
    <property type="evidence" value="ECO:0007669"/>
    <property type="project" value="UniProtKB-KW"/>
</dbReference>
<dbReference type="PROSITE" id="PS50089">
    <property type="entry name" value="ZF_RING_2"/>
    <property type="match status" value="1"/>
</dbReference>
<dbReference type="GO" id="GO:0061630">
    <property type="term" value="F:ubiquitin protein ligase activity"/>
    <property type="evidence" value="ECO:0007669"/>
    <property type="project" value="TreeGrafter"/>
</dbReference>
<evidence type="ECO:0000256" key="2">
    <source>
        <dbReference type="ARBA" id="ARBA00022771"/>
    </source>
</evidence>
<dbReference type="InterPro" id="IPR013083">
    <property type="entry name" value="Znf_RING/FYVE/PHD"/>
</dbReference>
<gene>
    <name evidence="6" type="ORF">NP493_1408g00002</name>
</gene>
<dbReference type="PROSITE" id="PS00518">
    <property type="entry name" value="ZF_RING_1"/>
    <property type="match status" value="1"/>
</dbReference>
<dbReference type="AlphaFoldDB" id="A0AAD9NET9"/>
<dbReference type="GO" id="GO:0005634">
    <property type="term" value="C:nucleus"/>
    <property type="evidence" value="ECO:0007669"/>
    <property type="project" value="TreeGrafter"/>
</dbReference>
<protein>
    <recommendedName>
        <fullName evidence="5">RING-type domain-containing protein</fullName>
    </recommendedName>
</protein>
<name>A0AAD9NET9_RIDPI</name>
<evidence type="ECO:0000313" key="6">
    <source>
        <dbReference type="EMBL" id="KAK2164574.1"/>
    </source>
</evidence>
<evidence type="ECO:0000259" key="5">
    <source>
        <dbReference type="PROSITE" id="PS50089"/>
    </source>
</evidence>
<proteinExistence type="predicted"/>
<dbReference type="CDD" id="cd16497">
    <property type="entry name" value="RING-HC_BAR"/>
    <property type="match status" value="1"/>
</dbReference>
<keyword evidence="2 4" id="KW-0863">Zinc-finger</keyword>
<dbReference type="Proteomes" id="UP001209878">
    <property type="component" value="Unassembled WGS sequence"/>
</dbReference>
<evidence type="ECO:0000313" key="7">
    <source>
        <dbReference type="Proteomes" id="UP001209878"/>
    </source>
</evidence>
<feature type="domain" description="RING-type" evidence="5">
    <location>
        <begin position="33"/>
        <end position="73"/>
    </location>
</feature>
<evidence type="ECO:0000256" key="1">
    <source>
        <dbReference type="ARBA" id="ARBA00022723"/>
    </source>
</evidence>
<sequence length="155" mass="17525">MREAIPATRSSVRPRSPIRPAMAEDLAESLFTCSCCYDLLVEPTTLMCGHSFCRICLARWYLESSKRECPECRQVYLGVPKVNIVLRSTIEKLFTEKADERLQDLHSDPSSMQKMADFEKRLLSAENAKPASPPRNSLAFIKGILFTFLSLGVSY</sequence>
<dbReference type="InterPro" id="IPR001841">
    <property type="entry name" value="Znf_RING"/>
</dbReference>
<accession>A0AAD9NET9</accession>
<comment type="caution">
    <text evidence="6">The sequence shown here is derived from an EMBL/GenBank/DDBJ whole genome shotgun (WGS) entry which is preliminary data.</text>
</comment>
<dbReference type="SMART" id="SM00184">
    <property type="entry name" value="RING"/>
    <property type="match status" value="1"/>
</dbReference>
<keyword evidence="1" id="KW-0479">Metal-binding</keyword>
<evidence type="ECO:0000256" key="4">
    <source>
        <dbReference type="PROSITE-ProRule" id="PRU00175"/>
    </source>
</evidence>
<organism evidence="6 7">
    <name type="scientific">Ridgeia piscesae</name>
    <name type="common">Tubeworm</name>
    <dbReference type="NCBI Taxonomy" id="27915"/>
    <lineage>
        <taxon>Eukaryota</taxon>
        <taxon>Metazoa</taxon>
        <taxon>Spiralia</taxon>
        <taxon>Lophotrochozoa</taxon>
        <taxon>Annelida</taxon>
        <taxon>Polychaeta</taxon>
        <taxon>Sedentaria</taxon>
        <taxon>Canalipalpata</taxon>
        <taxon>Sabellida</taxon>
        <taxon>Siboglinidae</taxon>
        <taxon>Ridgeia</taxon>
    </lineage>
</organism>
<keyword evidence="7" id="KW-1185">Reference proteome</keyword>
<dbReference type="EMBL" id="JAODUO010001405">
    <property type="protein sequence ID" value="KAK2164574.1"/>
    <property type="molecule type" value="Genomic_DNA"/>
</dbReference>
<dbReference type="Pfam" id="PF13923">
    <property type="entry name" value="zf-C3HC4_2"/>
    <property type="match status" value="1"/>
</dbReference>
<dbReference type="Gene3D" id="3.30.40.10">
    <property type="entry name" value="Zinc/RING finger domain, C3HC4 (zinc finger)"/>
    <property type="match status" value="1"/>
</dbReference>
<dbReference type="GO" id="GO:0043161">
    <property type="term" value="P:proteasome-mediated ubiquitin-dependent protein catabolic process"/>
    <property type="evidence" value="ECO:0007669"/>
    <property type="project" value="TreeGrafter"/>
</dbReference>
<dbReference type="SUPFAM" id="SSF57850">
    <property type="entry name" value="RING/U-box"/>
    <property type="match status" value="1"/>
</dbReference>
<dbReference type="InterPro" id="IPR017907">
    <property type="entry name" value="Znf_RING_CS"/>
</dbReference>
<evidence type="ECO:0000256" key="3">
    <source>
        <dbReference type="ARBA" id="ARBA00022833"/>
    </source>
</evidence>
<dbReference type="PANTHER" id="PTHR15898:SF13">
    <property type="entry name" value="BIFUNCTIONAL APOPTOSIS REGULATOR"/>
    <property type="match status" value="1"/>
</dbReference>
<reference evidence="6" key="1">
    <citation type="journal article" date="2023" name="Mol. Biol. Evol.">
        <title>Third-Generation Sequencing Reveals the Adaptive Role of the Epigenome in Three Deep-Sea Polychaetes.</title>
        <authorList>
            <person name="Perez M."/>
            <person name="Aroh O."/>
            <person name="Sun Y."/>
            <person name="Lan Y."/>
            <person name="Juniper S.K."/>
            <person name="Young C.R."/>
            <person name="Angers B."/>
            <person name="Qian P.Y."/>
        </authorList>
    </citation>
    <scope>NUCLEOTIDE SEQUENCE</scope>
    <source>
        <strain evidence="6">R07B-5</strain>
    </source>
</reference>
<dbReference type="PANTHER" id="PTHR15898">
    <property type="entry name" value="BIFUNCTIONAL APOPTOSIS REGULATOR"/>
    <property type="match status" value="1"/>
</dbReference>
<keyword evidence="3" id="KW-0862">Zinc</keyword>